<dbReference type="NCBIfam" id="NF038091">
    <property type="entry name" value="T4SS_VirB10"/>
    <property type="match status" value="1"/>
</dbReference>
<gene>
    <name evidence="9" type="ORF">DD666_22260</name>
</gene>
<dbReference type="InterPro" id="IPR047695">
    <property type="entry name" value="T4SS_VirB10/PtlG"/>
</dbReference>
<dbReference type="Pfam" id="PF03743">
    <property type="entry name" value="TrbI"/>
    <property type="match status" value="1"/>
</dbReference>
<protein>
    <submittedName>
        <fullName evidence="9">Conjugal transfer protein TrbI</fullName>
    </submittedName>
</protein>
<feature type="region of interest" description="Disordered" evidence="7">
    <location>
        <begin position="1"/>
        <end position="50"/>
    </location>
</feature>
<accession>A0A356LM76</accession>
<feature type="region of interest" description="Disordered" evidence="7">
    <location>
        <begin position="169"/>
        <end position="210"/>
    </location>
</feature>
<comment type="subcellular location">
    <subcellularLocation>
        <location evidence="1">Cell membrane</location>
        <topology evidence="1">Single-pass membrane protein</topology>
    </subcellularLocation>
</comment>
<keyword evidence="3" id="KW-1003">Cell membrane</keyword>
<keyword evidence="4 8" id="KW-0812">Transmembrane</keyword>
<evidence type="ECO:0000256" key="5">
    <source>
        <dbReference type="ARBA" id="ARBA00022989"/>
    </source>
</evidence>
<dbReference type="AlphaFoldDB" id="A0A356LM76"/>
<dbReference type="EMBL" id="DOEK01000047">
    <property type="protein sequence ID" value="HBP32120.1"/>
    <property type="molecule type" value="Genomic_DNA"/>
</dbReference>
<evidence type="ECO:0000256" key="7">
    <source>
        <dbReference type="SAM" id="MobiDB-lite"/>
    </source>
</evidence>
<feature type="transmembrane region" description="Helical" evidence="8">
    <location>
        <begin position="63"/>
        <end position="83"/>
    </location>
</feature>
<dbReference type="InterPro" id="IPR042217">
    <property type="entry name" value="T4SS_VirB10/TrbI"/>
</dbReference>
<evidence type="ECO:0000256" key="2">
    <source>
        <dbReference type="ARBA" id="ARBA00010265"/>
    </source>
</evidence>
<feature type="region of interest" description="Disordered" evidence="7">
    <location>
        <begin position="113"/>
        <end position="133"/>
    </location>
</feature>
<dbReference type="Gene3D" id="2.40.128.260">
    <property type="entry name" value="Type IV secretion system, VirB10/TraB/TrbI"/>
    <property type="match status" value="2"/>
</dbReference>
<feature type="compositionally biased region" description="Polar residues" evidence="7">
    <location>
        <begin position="171"/>
        <end position="196"/>
    </location>
</feature>
<comment type="similarity">
    <text evidence="2">Belongs to the TrbI/VirB10 family.</text>
</comment>
<comment type="caution">
    <text evidence="9">The sequence shown here is derived from an EMBL/GenBank/DDBJ whole genome shotgun (WGS) entry which is preliminary data.</text>
</comment>
<keyword evidence="6 8" id="KW-0472">Membrane</keyword>
<keyword evidence="5 8" id="KW-1133">Transmembrane helix</keyword>
<sequence length="412" mass="44266">MNQEDKDGKFSAYDSSDEYESNRIRPDDGQIHETLQKKVGDDEVERGIPQNLSSKKKTNVGKVFVFGGIVLAVLLIVITVMGLSGRGSSGENTTPKEVDMVKNSRPKNFALEQAELTPPTPEPPPVAIPPAHEPEVDPVAVDAQKSGLNQNKEPTPVDRRLTGPVTIEANAGQSAPPQEGQTGQPVSRTESSSANGFASKLRPTKTEPTVAQRRADLTYLLKKGTNIACTLNTKIVTTQPGITRCMVTKDVYSANGRVLLIERGSEVIGEQTAALVQGQARVYVLWSTIETPAGVSVTVNSASADSLGASGQEAQMDTHFWKRFGGAIMLSLIKDGIRMADSSSRNQGGVTFDSSSDSAEDMATEALKNTINIAPTGYVNQGTLVNVMVARDVDFRSVYELVQPYFYSSSTK</sequence>
<evidence type="ECO:0000256" key="6">
    <source>
        <dbReference type="ARBA" id="ARBA00023136"/>
    </source>
</evidence>
<evidence type="ECO:0000256" key="4">
    <source>
        <dbReference type="ARBA" id="ARBA00022692"/>
    </source>
</evidence>
<feature type="compositionally biased region" description="Pro residues" evidence="7">
    <location>
        <begin position="118"/>
        <end position="128"/>
    </location>
</feature>
<evidence type="ECO:0000313" key="9">
    <source>
        <dbReference type="EMBL" id="HBP32120.1"/>
    </source>
</evidence>
<evidence type="ECO:0000256" key="3">
    <source>
        <dbReference type="ARBA" id="ARBA00022475"/>
    </source>
</evidence>
<name>A0A356LM76_9BURK</name>
<dbReference type="Proteomes" id="UP000264036">
    <property type="component" value="Unassembled WGS sequence"/>
</dbReference>
<dbReference type="InterPro" id="IPR005498">
    <property type="entry name" value="T4SS_VirB10/TraB/TrbI"/>
</dbReference>
<proteinExistence type="inferred from homology"/>
<feature type="compositionally biased region" description="Basic and acidic residues" evidence="7">
    <location>
        <begin position="20"/>
        <end position="41"/>
    </location>
</feature>
<evidence type="ECO:0000313" key="10">
    <source>
        <dbReference type="Proteomes" id="UP000264036"/>
    </source>
</evidence>
<evidence type="ECO:0000256" key="8">
    <source>
        <dbReference type="SAM" id="Phobius"/>
    </source>
</evidence>
<dbReference type="CDD" id="cd16429">
    <property type="entry name" value="VirB10"/>
    <property type="match status" value="1"/>
</dbReference>
<dbReference type="GO" id="GO:0005886">
    <property type="term" value="C:plasma membrane"/>
    <property type="evidence" value="ECO:0007669"/>
    <property type="project" value="UniProtKB-SubCell"/>
</dbReference>
<reference evidence="9 10" key="1">
    <citation type="journal article" date="2018" name="Nat. Biotechnol.">
        <title>A standardized bacterial taxonomy based on genome phylogeny substantially revises the tree of life.</title>
        <authorList>
            <person name="Parks D.H."/>
            <person name="Chuvochina M."/>
            <person name="Waite D.W."/>
            <person name="Rinke C."/>
            <person name="Skarshewski A."/>
            <person name="Chaumeil P.A."/>
            <person name="Hugenholtz P."/>
        </authorList>
    </citation>
    <scope>NUCLEOTIDE SEQUENCE [LARGE SCALE GENOMIC DNA]</scope>
    <source>
        <strain evidence="9">UBA10707</strain>
    </source>
</reference>
<evidence type="ECO:0000256" key="1">
    <source>
        <dbReference type="ARBA" id="ARBA00004162"/>
    </source>
</evidence>
<organism evidence="9 10">
    <name type="scientific">Advenella kashmirensis</name>
    <dbReference type="NCBI Taxonomy" id="310575"/>
    <lineage>
        <taxon>Bacteria</taxon>
        <taxon>Pseudomonadati</taxon>
        <taxon>Pseudomonadota</taxon>
        <taxon>Betaproteobacteria</taxon>
        <taxon>Burkholderiales</taxon>
        <taxon>Alcaligenaceae</taxon>
    </lineage>
</organism>